<dbReference type="EMBL" id="NHMK01000035">
    <property type="protein sequence ID" value="OWL93495.1"/>
    <property type="molecule type" value="Genomic_DNA"/>
</dbReference>
<dbReference type="AlphaFoldDB" id="A0A246BF32"/>
<sequence length="143" mass="15174">MRNHTRPRHITRTWNVTLYGRYESGTAPVILGQHRVTLAADGQGVISASVDGRDATEAAVVAILNRAKRGGQVQLFEEVRIGLPKPAASRLHRDLALAGILAGNHSAVASAALGRVISSLTQVQPHEAEQVRGHAARLIQGAA</sequence>
<proteinExistence type="predicted"/>
<reference evidence="1 2" key="1">
    <citation type="submission" date="2017-05" db="EMBL/GenBank/DDBJ databases">
        <title>De novo genome assembly of Deniococcus indicus strain DR1.</title>
        <authorList>
            <person name="Chauhan D."/>
            <person name="Yennamalli R.M."/>
            <person name="Priyadarshini R."/>
        </authorList>
    </citation>
    <scope>NUCLEOTIDE SEQUENCE [LARGE SCALE GENOMIC DNA]</scope>
    <source>
        <strain evidence="1 2">DR1</strain>
    </source>
</reference>
<organism evidence="1 2">
    <name type="scientific">Deinococcus indicus</name>
    <dbReference type="NCBI Taxonomy" id="223556"/>
    <lineage>
        <taxon>Bacteria</taxon>
        <taxon>Thermotogati</taxon>
        <taxon>Deinococcota</taxon>
        <taxon>Deinococci</taxon>
        <taxon>Deinococcales</taxon>
        <taxon>Deinococcaceae</taxon>
        <taxon>Deinococcus</taxon>
    </lineage>
</organism>
<dbReference type="RefSeq" id="WP_088250351.1">
    <property type="nucleotide sequence ID" value="NZ_NHMK01000035.1"/>
</dbReference>
<protein>
    <submittedName>
        <fullName evidence="1">Uncharacterized protein</fullName>
    </submittedName>
</protein>
<name>A0A246BF32_9DEIO</name>
<accession>A0A246BF32</accession>
<evidence type="ECO:0000313" key="1">
    <source>
        <dbReference type="EMBL" id="OWL93495.1"/>
    </source>
</evidence>
<comment type="caution">
    <text evidence="1">The sequence shown here is derived from an EMBL/GenBank/DDBJ whole genome shotgun (WGS) entry which is preliminary data.</text>
</comment>
<dbReference type="Proteomes" id="UP000197208">
    <property type="component" value="Unassembled WGS sequence"/>
</dbReference>
<evidence type="ECO:0000313" key="2">
    <source>
        <dbReference type="Proteomes" id="UP000197208"/>
    </source>
</evidence>
<gene>
    <name evidence="1" type="ORF">CBQ26_19915</name>
</gene>
<keyword evidence="2" id="KW-1185">Reference proteome</keyword>
<dbReference type="OrthoDB" id="71132at2"/>